<dbReference type="InterPro" id="IPR021109">
    <property type="entry name" value="Peptidase_aspartic_dom_sf"/>
</dbReference>
<dbReference type="Proteomes" id="UP000298416">
    <property type="component" value="Unassembled WGS sequence"/>
</dbReference>
<gene>
    <name evidence="2" type="ORF">SASPL_137552</name>
</gene>
<evidence type="ECO:0000313" key="3">
    <source>
        <dbReference type="Proteomes" id="UP000298416"/>
    </source>
</evidence>
<dbReference type="Pfam" id="PF08284">
    <property type="entry name" value="RVP_2"/>
    <property type="match status" value="1"/>
</dbReference>
<reference evidence="2" key="2">
    <citation type="submission" date="2020-08" db="EMBL/GenBank/DDBJ databases">
        <title>Plant Genome Project.</title>
        <authorList>
            <person name="Zhang R.-G."/>
        </authorList>
    </citation>
    <scope>NUCLEOTIDE SEQUENCE</scope>
    <source>
        <strain evidence="2">Huo1</strain>
        <tissue evidence="2">Leaf</tissue>
    </source>
</reference>
<feature type="region of interest" description="Disordered" evidence="1">
    <location>
        <begin position="364"/>
        <end position="394"/>
    </location>
</feature>
<protein>
    <submittedName>
        <fullName evidence="2">Uncharacterized protein</fullName>
    </submittedName>
</protein>
<dbReference type="AlphaFoldDB" id="A0A8X8WRW6"/>
<proteinExistence type="predicted"/>
<dbReference type="CDD" id="cd00303">
    <property type="entry name" value="retropepsin_like"/>
    <property type="match status" value="1"/>
</dbReference>
<sequence length="542" mass="59953">MNILPRKSVKCFTICRYAKPNMKRSDGAQTRAPHETSRIHHMDQDSRGLLATTIQPFRASQSPNEKVNQTSDPIAKGSPRTTITWSVSQWRNGLDRASVGGAPRNTLELMFIKPRSIRLHVRINGSSVSILIDGGSTHNFIQPTVAEKLSLPVNAISPFRVFAGDGASLKCAFTCLNTPVTLQGHQFEIDLFILQVKDPDIILGVQWQHDLDDITKNYWNLTMKFDWNNQPTEADIFELVLVQPDTSTSSPSFAEADPDLDAILSDFTSKLVAKGHASMHISVQDGTLHFKLALPPELLQGRPLDTPVRAVEERTVLVDGVSQVHCLVHWASDVNGAPSWESAAQLVKDFPHLRLEDKSFFIGGGVDRDPDKSLHESTDEDDEPERIEQPSEHNQPNTQIILNIKLLPAFSWFSDRTLKVWSFDGEVYSLKAKAAVAANDEDINSLAVLPRMEYKTKTLPYSPVCSASTILMVEGGDDIRVIGIGSNVCMPLPQQNICCLFANVESWHMESIRVGLVGHMGMLKRDNPDGLNLSAGYGACLS</sequence>
<feature type="compositionally biased region" description="Polar residues" evidence="1">
    <location>
        <begin position="58"/>
        <end position="72"/>
    </location>
</feature>
<feature type="region of interest" description="Disordered" evidence="1">
    <location>
        <begin position="58"/>
        <end position="79"/>
    </location>
</feature>
<feature type="compositionally biased region" description="Basic and acidic residues" evidence="1">
    <location>
        <begin position="32"/>
        <end position="43"/>
    </location>
</feature>
<evidence type="ECO:0000313" key="2">
    <source>
        <dbReference type="EMBL" id="KAG6400710.1"/>
    </source>
</evidence>
<accession>A0A8X8WRW6</accession>
<dbReference type="EMBL" id="PNBA02000014">
    <property type="protein sequence ID" value="KAG6400710.1"/>
    <property type="molecule type" value="Genomic_DNA"/>
</dbReference>
<comment type="caution">
    <text evidence="2">The sequence shown here is derived from an EMBL/GenBank/DDBJ whole genome shotgun (WGS) entry which is preliminary data.</text>
</comment>
<keyword evidence="3" id="KW-1185">Reference proteome</keyword>
<name>A0A8X8WRW6_SALSN</name>
<feature type="compositionally biased region" description="Basic and acidic residues" evidence="1">
    <location>
        <begin position="366"/>
        <end position="377"/>
    </location>
</feature>
<dbReference type="SUPFAM" id="SSF50630">
    <property type="entry name" value="Acid proteases"/>
    <property type="match status" value="1"/>
</dbReference>
<organism evidence="2">
    <name type="scientific">Salvia splendens</name>
    <name type="common">Scarlet sage</name>
    <dbReference type="NCBI Taxonomy" id="180675"/>
    <lineage>
        <taxon>Eukaryota</taxon>
        <taxon>Viridiplantae</taxon>
        <taxon>Streptophyta</taxon>
        <taxon>Embryophyta</taxon>
        <taxon>Tracheophyta</taxon>
        <taxon>Spermatophyta</taxon>
        <taxon>Magnoliopsida</taxon>
        <taxon>eudicotyledons</taxon>
        <taxon>Gunneridae</taxon>
        <taxon>Pentapetalae</taxon>
        <taxon>asterids</taxon>
        <taxon>lamiids</taxon>
        <taxon>Lamiales</taxon>
        <taxon>Lamiaceae</taxon>
        <taxon>Nepetoideae</taxon>
        <taxon>Mentheae</taxon>
        <taxon>Salviinae</taxon>
        <taxon>Salvia</taxon>
        <taxon>Salvia subgen. Calosphace</taxon>
        <taxon>core Calosphace</taxon>
    </lineage>
</organism>
<evidence type="ECO:0000256" key="1">
    <source>
        <dbReference type="SAM" id="MobiDB-lite"/>
    </source>
</evidence>
<feature type="region of interest" description="Disordered" evidence="1">
    <location>
        <begin position="23"/>
        <end position="43"/>
    </location>
</feature>
<reference evidence="2" key="1">
    <citation type="submission" date="2018-01" db="EMBL/GenBank/DDBJ databases">
        <authorList>
            <person name="Mao J.F."/>
        </authorList>
    </citation>
    <scope>NUCLEOTIDE SEQUENCE</scope>
    <source>
        <strain evidence="2">Huo1</strain>
        <tissue evidence="2">Leaf</tissue>
    </source>
</reference>
<dbReference type="Gene3D" id="2.40.70.10">
    <property type="entry name" value="Acid Proteases"/>
    <property type="match status" value="1"/>
</dbReference>